<evidence type="ECO:0000313" key="3">
    <source>
        <dbReference type="EMBL" id="MEE6260882.1"/>
    </source>
</evidence>
<feature type="region of interest" description="Disordered" evidence="1">
    <location>
        <begin position="32"/>
        <end position="70"/>
    </location>
</feature>
<feature type="compositionally biased region" description="Low complexity" evidence="1">
    <location>
        <begin position="38"/>
        <end position="49"/>
    </location>
</feature>
<gene>
    <name evidence="3" type="ORF">V1633_20565</name>
</gene>
<dbReference type="PROSITE" id="PS51257">
    <property type="entry name" value="PROKAR_LIPOPROTEIN"/>
    <property type="match status" value="1"/>
</dbReference>
<organism evidence="3 4">
    <name type="scientific">Plantactinospora sonchi</name>
    <dbReference type="NCBI Taxonomy" id="1544735"/>
    <lineage>
        <taxon>Bacteria</taxon>
        <taxon>Bacillati</taxon>
        <taxon>Actinomycetota</taxon>
        <taxon>Actinomycetes</taxon>
        <taxon>Micromonosporales</taxon>
        <taxon>Micromonosporaceae</taxon>
        <taxon>Plantactinospora</taxon>
    </lineage>
</organism>
<proteinExistence type="predicted"/>
<comment type="caution">
    <text evidence="3">The sequence shown here is derived from an EMBL/GenBank/DDBJ whole genome shotgun (WGS) entry which is preliminary data.</text>
</comment>
<sequence length="206" mass="20563">MKLLQRARWVPAGVVLAAGGTLLAGCTGPGSTAGTDRAGTGPASATASPAGGGGPVLPGPSPTDADGTGDPLSVRCGHVIDLLDAPPPNRTLVADAVALQTGTLHPNPTGADEPARLFAKTGLVVRADAAVVLSIDGTGDGTASIGWGSPARPGREQRLPGCPEYTGWLAFAGGFWVDEPTCVSLTVRAGGRTERVRMRIGAPCPD</sequence>
<accession>A0ABU7RWJ6</accession>
<evidence type="ECO:0000256" key="2">
    <source>
        <dbReference type="SAM" id="SignalP"/>
    </source>
</evidence>
<feature type="signal peptide" evidence="2">
    <location>
        <begin position="1"/>
        <end position="17"/>
    </location>
</feature>
<evidence type="ECO:0000256" key="1">
    <source>
        <dbReference type="SAM" id="MobiDB-lite"/>
    </source>
</evidence>
<dbReference type="EMBL" id="JAZGQK010000017">
    <property type="protein sequence ID" value="MEE6260882.1"/>
    <property type="molecule type" value="Genomic_DNA"/>
</dbReference>
<evidence type="ECO:0000313" key="4">
    <source>
        <dbReference type="Proteomes" id="UP001332243"/>
    </source>
</evidence>
<dbReference type="RefSeq" id="WP_331215997.1">
    <property type="nucleotide sequence ID" value="NZ_JAZGQK010000017.1"/>
</dbReference>
<dbReference type="Proteomes" id="UP001332243">
    <property type="component" value="Unassembled WGS sequence"/>
</dbReference>
<reference evidence="3 4" key="1">
    <citation type="submission" date="2024-01" db="EMBL/GenBank/DDBJ databases">
        <title>Genome insights into Plantactinospora sonchi sp. nov.</title>
        <authorList>
            <person name="Wang L."/>
        </authorList>
    </citation>
    <scope>NUCLEOTIDE SEQUENCE [LARGE SCALE GENOMIC DNA]</scope>
    <source>
        <strain evidence="3 4">NEAU-QY2</strain>
    </source>
</reference>
<protein>
    <submittedName>
        <fullName evidence="3">Uncharacterized protein</fullName>
    </submittedName>
</protein>
<keyword evidence="2" id="KW-0732">Signal</keyword>
<name>A0ABU7RWJ6_9ACTN</name>
<keyword evidence="4" id="KW-1185">Reference proteome</keyword>
<feature type="chain" id="PRO_5045412704" evidence="2">
    <location>
        <begin position="18"/>
        <end position="206"/>
    </location>
</feature>